<dbReference type="PANTHER" id="PTHR42951">
    <property type="entry name" value="METALLO-BETA-LACTAMASE DOMAIN-CONTAINING"/>
    <property type="match status" value="1"/>
</dbReference>
<accession>A0A9X3J4M2</accession>
<protein>
    <submittedName>
        <fullName evidence="2">MBL fold metallo-hydrolase</fullName>
    </submittedName>
</protein>
<dbReference type="SMART" id="SM00849">
    <property type="entry name" value="Lactamase_B"/>
    <property type="match status" value="1"/>
</dbReference>
<dbReference type="Proteomes" id="UP001150924">
    <property type="component" value="Unassembled WGS sequence"/>
</dbReference>
<evidence type="ECO:0000259" key="1">
    <source>
        <dbReference type="SMART" id="SM00849"/>
    </source>
</evidence>
<dbReference type="RefSeq" id="WP_267777212.1">
    <property type="nucleotide sequence ID" value="NZ_JAPNKE010000002.1"/>
</dbReference>
<keyword evidence="3" id="KW-1185">Reference proteome</keyword>
<evidence type="ECO:0000313" key="3">
    <source>
        <dbReference type="Proteomes" id="UP001150924"/>
    </source>
</evidence>
<gene>
    <name evidence="2" type="ORF">OV079_49040</name>
</gene>
<sequence>MERKFVNNYLLLGERVVLVDTGVPGNEKRVLRALARRGKKPSDVALIVVTHGHADHAGSGAALREATGAPIAGGVGDAAMNRAGHNDRLQPTGAPGRRVMPFVVQEYPGYAPDIEVADTLDLRPYGVAGKVIVVPGHTSGSLAVVLDDGRALSGDLVRGRFGARTKPALHYFHADVDAAHRHLQRMIDSGVREIDPGHGHTLKADAVRRFLDEWLSDQSPGDRPWP</sequence>
<evidence type="ECO:0000313" key="2">
    <source>
        <dbReference type="EMBL" id="MCY1013348.1"/>
    </source>
</evidence>
<dbReference type="PANTHER" id="PTHR42951:SF17">
    <property type="entry name" value="METALLO-BETA-LACTAMASE DOMAIN-CONTAINING PROTEIN"/>
    <property type="match status" value="1"/>
</dbReference>
<comment type="caution">
    <text evidence="2">The sequence shown here is derived from an EMBL/GenBank/DDBJ whole genome shotgun (WGS) entry which is preliminary data.</text>
</comment>
<dbReference type="AlphaFoldDB" id="A0A9X3J4M2"/>
<dbReference type="Gene3D" id="3.60.15.10">
    <property type="entry name" value="Ribonuclease Z/Hydroxyacylglutathione hydrolase-like"/>
    <property type="match status" value="1"/>
</dbReference>
<dbReference type="EMBL" id="JAPNKE010000002">
    <property type="protein sequence ID" value="MCY1013348.1"/>
    <property type="molecule type" value="Genomic_DNA"/>
</dbReference>
<feature type="domain" description="Metallo-beta-lactamase" evidence="1">
    <location>
        <begin position="5"/>
        <end position="198"/>
    </location>
</feature>
<reference evidence="2" key="1">
    <citation type="submission" date="2022-11" db="EMBL/GenBank/DDBJ databases">
        <title>Minimal conservation of predation-associated metabolite biosynthetic gene clusters underscores biosynthetic potential of Myxococcota including descriptions for ten novel species: Archangium lansinium sp. nov., Myxococcus landrumus sp. nov., Nannocystis bai.</title>
        <authorList>
            <person name="Ahearne A."/>
            <person name="Stevens C."/>
            <person name="Phillips K."/>
        </authorList>
    </citation>
    <scope>NUCLEOTIDE SEQUENCE</scope>
    <source>
        <strain evidence="2">Na p29</strain>
    </source>
</reference>
<dbReference type="SUPFAM" id="SSF56281">
    <property type="entry name" value="Metallo-hydrolase/oxidoreductase"/>
    <property type="match status" value="1"/>
</dbReference>
<dbReference type="Pfam" id="PF00753">
    <property type="entry name" value="Lactamase_B"/>
    <property type="match status" value="1"/>
</dbReference>
<dbReference type="InterPro" id="IPR036866">
    <property type="entry name" value="RibonucZ/Hydroxyglut_hydro"/>
</dbReference>
<name>A0A9X3J4M2_9BACT</name>
<dbReference type="InterPro" id="IPR001279">
    <property type="entry name" value="Metallo-B-lactamas"/>
</dbReference>
<dbReference type="InterPro" id="IPR050855">
    <property type="entry name" value="NDM-1-like"/>
</dbReference>
<proteinExistence type="predicted"/>
<organism evidence="2 3">
    <name type="scientific">Nannocystis pusilla</name>
    <dbReference type="NCBI Taxonomy" id="889268"/>
    <lineage>
        <taxon>Bacteria</taxon>
        <taxon>Pseudomonadati</taxon>
        <taxon>Myxococcota</taxon>
        <taxon>Polyangia</taxon>
        <taxon>Nannocystales</taxon>
        <taxon>Nannocystaceae</taxon>
        <taxon>Nannocystis</taxon>
    </lineage>
</organism>